<feature type="domain" description="Gram-positive pilin subunit D1 N-terminal" evidence="8">
    <location>
        <begin position="41"/>
        <end position="261"/>
    </location>
</feature>
<dbReference type="Pfam" id="PF16555">
    <property type="entry name" value="GramPos_pilinD1"/>
    <property type="match status" value="1"/>
</dbReference>
<dbReference type="Pfam" id="PF00746">
    <property type="entry name" value="Gram_pos_anchor"/>
    <property type="match status" value="1"/>
</dbReference>
<evidence type="ECO:0000256" key="6">
    <source>
        <dbReference type="SAM" id="SignalP"/>
    </source>
</evidence>
<proteinExistence type="predicted"/>
<dbReference type="AlphaFoldDB" id="A0A1T4KBS4"/>
<dbReference type="STRING" id="263852.SAMN02745116_00177"/>
<keyword evidence="3 6" id="KW-0732">Signal</keyword>
<dbReference type="NCBIfam" id="TIGR01167">
    <property type="entry name" value="LPXTG_anchor"/>
    <property type="match status" value="1"/>
</dbReference>
<keyword evidence="2" id="KW-0964">Secreted</keyword>
<keyword evidence="5" id="KW-0472">Membrane</keyword>
<dbReference type="Gene3D" id="2.60.40.10">
    <property type="entry name" value="Immunoglobulins"/>
    <property type="match status" value="2"/>
</dbReference>
<evidence type="ECO:0000256" key="2">
    <source>
        <dbReference type="ARBA" id="ARBA00022525"/>
    </source>
</evidence>
<feature type="transmembrane region" description="Helical" evidence="5">
    <location>
        <begin position="588"/>
        <end position="607"/>
    </location>
</feature>
<dbReference type="InterPro" id="IPR026466">
    <property type="entry name" value="Fim_isopep_form_D2_dom"/>
</dbReference>
<evidence type="ECO:0000256" key="5">
    <source>
        <dbReference type="SAM" id="Phobius"/>
    </source>
</evidence>
<feature type="signal peptide" evidence="6">
    <location>
        <begin position="1"/>
        <end position="29"/>
    </location>
</feature>
<keyword evidence="11" id="KW-1185">Reference proteome</keyword>
<dbReference type="NCBIfam" id="NF033902">
    <property type="entry name" value="iso_D2_wall_anc"/>
    <property type="match status" value="1"/>
</dbReference>
<dbReference type="EMBL" id="FUXI01000002">
    <property type="protein sequence ID" value="SJZ39852.1"/>
    <property type="molecule type" value="Genomic_DNA"/>
</dbReference>
<keyword evidence="5" id="KW-0812">Transmembrane</keyword>
<name>A0A1T4KBS4_9ENTE</name>
<dbReference type="RefSeq" id="WP_078806155.1">
    <property type="nucleotide sequence ID" value="NZ_FUXI01000002.1"/>
</dbReference>
<gene>
    <name evidence="10" type="ORF">SAMN02745116_00177</name>
</gene>
<evidence type="ECO:0000313" key="11">
    <source>
        <dbReference type="Proteomes" id="UP000190328"/>
    </source>
</evidence>
<dbReference type="InterPro" id="IPR041033">
    <property type="entry name" value="SpaA_PFL_dom_1"/>
</dbReference>
<keyword evidence="1" id="KW-0134">Cell wall</keyword>
<dbReference type="InterPro" id="IPR019931">
    <property type="entry name" value="LPXTG_anchor"/>
</dbReference>
<keyword evidence="5" id="KW-1133">Transmembrane helix</keyword>
<dbReference type="OrthoDB" id="3263741at2"/>
<evidence type="ECO:0000256" key="4">
    <source>
        <dbReference type="ARBA" id="ARBA00023088"/>
    </source>
</evidence>
<feature type="domain" description="SpaA-like prealbumin fold" evidence="9">
    <location>
        <begin position="431"/>
        <end position="523"/>
    </location>
</feature>
<dbReference type="Proteomes" id="UP000190328">
    <property type="component" value="Unassembled WGS sequence"/>
</dbReference>
<organism evidence="10 11">
    <name type="scientific">Pilibacter termitis</name>
    <dbReference type="NCBI Taxonomy" id="263852"/>
    <lineage>
        <taxon>Bacteria</taxon>
        <taxon>Bacillati</taxon>
        <taxon>Bacillota</taxon>
        <taxon>Bacilli</taxon>
        <taxon>Lactobacillales</taxon>
        <taxon>Enterococcaceae</taxon>
        <taxon>Pilibacter</taxon>
    </lineage>
</organism>
<protein>
    <submittedName>
        <fullName evidence="10">LPXTG-motif cell wall anchor domain-containing protein/fimbrial isopeptide formation D2 domain-containing protein</fullName>
    </submittedName>
</protein>
<evidence type="ECO:0000256" key="1">
    <source>
        <dbReference type="ARBA" id="ARBA00022512"/>
    </source>
</evidence>
<reference evidence="10 11" key="1">
    <citation type="submission" date="2017-02" db="EMBL/GenBank/DDBJ databases">
        <authorList>
            <person name="Peterson S.W."/>
        </authorList>
    </citation>
    <scope>NUCLEOTIDE SEQUENCE [LARGE SCALE GENOMIC DNA]</scope>
    <source>
        <strain evidence="10 11">ATCC BAA-1030</strain>
    </source>
</reference>
<dbReference type="InterPro" id="IPR032364">
    <property type="entry name" value="GramPos_pilinD1_N"/>
</dbReference>
<accession>A0A1T4KBS4</accession>
<evidence type="ECO:0000259" key="7">
    <source>
        <dbReference type="Pfam" id="PF00746"/>
    </source>
</evidence>
<feature type="chain" id="PRO_5012481998" evidence="6">
    <location>
        <begin position="30"/>
        <end position="619"/>
    </location>
</feature>
<evidence type="ECO:0000259" key="9">
    <source>
        <dbReference type="Pfam" id="PF17802"/>
    </source>
</evidence>
<evidence type="ECO:0000256" key="3">
    <source>
        <dbReference type="ARBA" id="ARBA00022729"/>
    </source>
</evidence>
<dbReference type="Pfam" id="PF17802">
    <property type="entry name" value="SpaA"/>
    <property type="match status" value="1"/>
</dbReference>
<dbReference type="InterPro" id="IPR048052">
    <property type="entry name" value="FM1-like"/>
</dbReference>
<feature type="domain" description="Gram-positive cocci surface proteins LPxTG" evidence="7">
    <location>
        <begin position="578"/>
        <end position="612"/>
    </location>
</feature>
<evidence type="ECO:0000313" key="10">
    <source>
        <dbReference type="EMBL" id="SJZ39852.1"/>
    </source>
</evidence>
<dbReference type="NCBIfam" id="TIGR04226">
    <property type="entry name" value="RrgB_K2N_iso_D2"/>
    <property type="match status" value="1"/>
</dbReference>
<dbReference type="InterPro" id="IPR013783">
    <property type="entry name" value="Ig-like_fold"/>
</dbReference>
<keyword evidence="4" id="KW-0572">Peptidoglycan-anchor</keyword>
<evidence type="ECO:0000259" key="8">
    <source>
        <dbReference type="Pfam" id="PF16555"/>
    </source>
</evidence>
<dbReference type="Gene3D" id="2.60.40.740">
    <property type="match status" value="1"/>
</dbReference>
<sequence>MNKKIIGSVANVLILAPLVLTVATSPVSANITDDSPENGFTRVNIHKLVYKDGETPAFPEITPTSDGQDYDIPSSVMDKFNYLAGAGFTVFDVSSYYYGLREGCTDNGQPNTGVDNDDNHPLSALDGGLKAGEGISAAAAYAQTVAYFQKFPASLIANYYEQVDAGNDRGDLVSELTGSKTGVQNGTINGDSGTGLARLELPTKSEGHEGEGHEGAVYAIYETTSPEGMAITSAVPTIIALPITKDNGTVMHKIYIYPKNQKAQLYKTLRAISNGYTYTGEPQDEPINEVKKVSVGDTLTYTIDFPIPADIADSKYASGLNVWDDIPYGFVYMESQVSNGLTPTINDGKYKDYAFTTDITADNGHFKDAEDVQWHFSQSALLSFAGQSVTITLQVKGNTTMQLDTPLENIAYYKADTTQLTDNTTKVATGAYQFIKIDGDSLTPLTGAKFNIYNSAGEKLSFRNDGEGVYIYAPETAIDADNYTPIDRETDIEVDFDGLLIIKGLASGTYKYAEIVAPDGYVNPLETFASGHEFVITTAGVDAGITKFNSTLANSNVAGDLLGEEEGDFHHDILNYHKGTLPSTGGKGIVIMLAVGITGMAFVAFLWKRNNKDGDETEA</sequence>